<dbReference type="InterPro" id="IPR028565">
    <property type="entry name" value="MHD"/>
</dbReference>
<feature type="domain" description="MHD" evidence="6">
    <location>
        <begin position="176"/>
        <end position="416"/>
    </location>
</feature>
<reference evidence="8" key="1">
    <citation type="journal article" date="2018" name="Nat. Microbiol.">
        <title>Leveraging single-cell genomics to expand the fungal tree of life.</title>
        <authorList>
            <person name="Ahrendt S.R."/>
            <person name="Quandt C.A."/>
            <person name="Ciobanu D."/>
            <person name="Clum A."/>
            <person name="Salamov A."/>
            <person name="Andreopoulos B."/>
            <person name="Cheng J.F."/>
            <person name="Woyke T."/>
            <person name="Pelin A."/>
            <person name="Henrissat B."/>
            <person name="Reynolds N.K."/>
            <person name="Benny G.L."/>
            <person name="Smith M.E."/>
            <person name="James T.Y."/>
            <person name="Grigoriev I.V."/>
        </authorList>
    </citation>
    <scope>NUCLEOTIDE SEQUENCE [LARGE SCALE GENOMIC DNA]</scope>
    <source>
        <strain evidence="8">RSA 468</strain>
    </source>
</reference>
<dbReference type="PRINTS" id="PR00314">
    <property type="entry name" value="CLATHRINADPT"/>
</dbReference>
<dbReference type="PANTHER" id="PTHR10529">
    <property type="entry name" value="AP COMPLEX SUBUNIT MU"/>
    <property type="match status" value="1"/>
</dbReference>
<dbReference type="EMBL" id="ML002506">
    <property type="protein sequence ID" value="RKP37349.1"/>
    <property type="molecule type" value="Genomic_DNA"/>
</dbReference>
<dbReference type="InterPro" id="IPR036168">
    <property type="entry name" value="AP2_Mu_C_sf"/>
</dbReference>
<dbReference type="InterPro" id="IPR001392">
    <property type="entry name" value="Clathrin_mu"/>
</dbReference>
<dbReference type="InterPro" id="IPR022775">
    <property type="entry name" value="AP_mu_sigma_su"/>
</dbReference>
<dbReference type="AlphaFoldDB" id="A0A4V1J502"/>
<keyword evidence="3 5" id="KW-0653">Protein transport</keyword>
<name>A0A4V1J502_9FUNG</name>
<dbReference type="InterPro" id="IPR018240">
    <property type="entry name" value="Clathrin_mu_CS"/>
</dbReference>
<evidence type="ECO:0000256" key="3">
    <source>
        <dbReference type="ARBA" id="ARBA00022927"/>
    </source>
</evidence>
<accession>A0A4V1J502</accession>
<dbReference type="GO" id="GO:0030131">
    <property type="term" value="C:clathrin adaptor complex"/>
    <property type="evidence" value="ECO:0007669"/>
    <property type="project" value="UniProtKB-UniRule"/>
</dbReference>
<dbReference type="Proteomes" id="UP000268162">
    <property type="component" value="Unassembled WGS sequence"/>
</dbReference>
<keyword evidence="4" id="KW-0472">Membrane</keyword>
<dbReference type="CDD" id="cd09252">
    <property type="entry name" value="AP-3_Mu3_Cterm"/>
    <property type="match status" value="1"/>
</dbReference>
<evidence type="ECO:0000256" key="4">
    <source>
        <dbReference type="ARBA" id="ARBA00023136"/>
    </source>
</evidence>
<gene>
    <name evidence="7" type="ORF">BJ085DRAFT_41465</name>
</gene>
<dbReference type="SUPFAM" id="SSF49447">
    <property type="entry name" value="Second domain of Mu2 adaptin subunit (ap50) of ap2 adaptor"/>
    <property type="match status" value="1"/>
</dbReference>
<comment type="subcellular location">
    <subcellularLocation>
        <location evidence="1">Endomembrane system</location>
    </subcellularLocation>
</comment>
<dbReference type="STRING" id="215637.A0A4V1J502"/>
<dbReference type="GO" id="GO:0016192">
    <property type="term" value="P:vesicle-mediated transport"/>
    <property type="evidence" value="ECO:0007669"/>
    <property type="project" value="InterPro"/>
</dbReference>
<dbReference type="PIRSF" id="PIRSF005992">
    <property type="entry name" value="Clathrin_mu"/>
    <property type="match status" value="1"/>
</dbReference>
<evidence type="ECO:0000313" key="8">
    <source>
        <dbReference type="Proteomes" id="UP000268162"/>
    </source>
</evidence>
<dbReference type="FunFam" id="3.30.450.60:FF:000002">
    <property type="entry name" value="AP-2 complex subunit mu, putative"/>
    <property type="match status" value="1"/>
</dbReference>
<comment type="similarity">
    <text evidence="5">Belongs to the adaptor complexes medium subunit family.</text>
</comment>
<dbReference type="GO" id="GO:0006886">
    <property type="term" value="P:intracellular protein transport"/>
    <property type="evidence" value="ECO:0007669"/>
    <property type="project" value="UniProtKB-UniRule"/>
</dbReference>
<sequence>MIDSIYLIDRHGQIIIEKHWRSHYGSVALNQFIKYWQDYGAAQLKPVTELSNRYVGVHIERAGLVFLCLVSHEVSPFVILEFLEKFHQVLLEYFAKVNEDIIKENFVTVARLLEEMLDYGYPLTTDPNVLRDMVPVPNLVSKVMQSVTGASGFTEQKPGVGGSLIPWRKAGIKYSSNEIYIDIVEEIDLILEPNGAVTLIDIAGKITSNCLMSGTPDLTLTFTNPHILDDVSFHPCVRLKKFEANRAISFIPPDGHFKLATYRVSDPRAYQPPLWIRAAPGAVAHSDTLQKLTVSLETGPTGGKPLTDVTISIVFTDQIGNISARTDQGSTSIDARSRVILWKHKTINPGSPQLSLQANFSSRSTTKQPIVITATFEIGTVALSGLRIHSLKLTGEHYQFFKGVKSTTVSGKYQLRL</sequence>
<evidence type="ECO:0000259" key="6">
    <source>
        <dbReference type="PROSITE" id="PS51072"/>
    </source>
</evidence>
<evidence type="ECO:0000313" key="7">
    <source>
        <dbReference type="EMBL" id="RKP37349.1"/>
    </source>
</evidence>
<evidence type="ECO:0000256" key="1">
    <source>
        <dbReference type="ARBA" id="ARBA00004308"/>
    </source>
</evidence>
<dbReference type="Pfam" id="PF01217">
    <property type="entry name" value="Clat_adaptor_s"/>
    <property type="match status" value="1"/>
</dbReference>
<dbReference type="InterPro" id="IPR011012">
    <property type="entry name" value="Longin-like_dom_sf"/>
</dbReference>
<dbReference type="PROSITE" id="PS51072">
    <property type="entry name" value="MHD"/>
    <property type="match status" value="1"/>
</dbReference>
<keyword evidence="2 5" id="KW-0813">Transport</keyword>
<proteinExistence type="inferred from homology"/>
<dbReference type="InterPro" id="IPR050431">
    <property type="entry name" value="Adaptor_comp_med_subunit"/>
</dbReference>
<keyword evidence="8" id="KW-1185">Reference proteome</keyword>
<dbReference type="Gene3D" id="3.30.450.60">
    <property type="match status" value="1"/>
</dbReference>
<dbReference type="GO" id="GO:0012505">
    <property type="term" value="C:endomembrane system"/>
    <property type="evidence" value="ECO:0007669"/>
    <property type="project" value="UniProtKB-SubCell"/>
</dbReference>
<protein>
    <submittedName>
        <fullName evidence="7">Mu homology domain-containing protein</fullName>
    </submittedName>
</protein>
<organism evidence="7 8">
    <name type="scientific">Dimargaris cristalligena</name>
    <dbReference type="NCBI Taxonomy" id="215637"/>
    <lineage>
        <taxon>Eukaryota</taxon>
        <taxon>Fungi</taxon>
        <taxon>Fungi incertae sedis</taxon>
        <taxon>Zoopagomycota</taxon>
        <taxon>Kickxellomycotina</taxon>
        <taxon>Dimargaritomycetes</taxon>
        <taxon>Dimargaritales</taxon>
        <taxon>Dimargaritaceae</taxon>
        <taxon>Dimargaris</taxon>
    </lineage>
</organism>
<dbReference type="CDD" id="cd14837">
    <property type="entry name" value="AP3_Mu_N"/>
    <property type="match status" value="1"/>
</dbReference>
<evidence type="ECO:0000256" key="2">
    <source>
        <dbReference type="ARBA" id="ARBA00022448"/>
    </source>
</evidence>
<dbReference type="PROSITE" id="PS00991">
    <property type="entry name" value="CLAT_ADAPTOR_M_2"/>
    <property type="match status" value="1"/>
</dbReference>
<dbReference type="Pfam" id="PF00928">
    <property type="entry name" value="Adap_comp_sub"/>
    <property type="match status" value="1"/>
</dbReference>
<dbReference type="PROSITE" id="PS00990">
    <property type="entry name" value="CLAT_ADAPTOR_M_1"/>
    <property type="match status" value="1"/>
</dbReference>
<dbReference type="SUPFAM" id="SSF64356">
    <property type="entry name" value="SNARE-like"/>
    <property type="match status" value="1"/>
</dbReference>
<dbReference type="Gene3D" id="2.60.40.1170">
    <property type="entry name" value="Mu homology domain, subdomain B"/>
    <property type="match status" value="2"/>
</dbReference>
<evidence type="ECO:0000256" key="5">
    <source>
        <dbReference type="PIRNR" id="PIRNR005992"/>
    </source>
</evidence>